<proteinExistence type="predicted"/>
<dbReference type="InterPro" id="IPR013320">
    <property type="entry name" value="ConA-like_dom_sf"/>
</dbReference>
<dbReference type="EMBL" id="JABFUD020000015">
    <property type="protein sequence ID" value="KAI5069501.1"/>
    <property type="molecule type" value="Genomic_DNA"/>
</dbReference>
<dbReference type="PROSITE" id="PS51762">
    <property type="entry name" value="GH16_2"/>
    <property type="match status" value="1"/>
</dbReference>
<sequence length="325" mass="36225">MSSCSKRSELNPHLTIVKTSLEIPRLVSNLDIPRLLGTIVGAITLMPFLCSFSLSVTSIAEDVCWNLDAILALQVVEVVRAQPKPPPPQPSNFSTDVEVTWGADRVQILDGGQQLQLSLDCYSGSGFKSKKEYLFANVDMQIRLVPGDSAGTVTAYYLSSQTPYHDELDFEFLGNESGQPYTLQTNVFVNGVGGREQRMYLWFDPTADFHTYQIFWTPKLAVFFVDGTPIRVFNKTSGQPYLDQQAMGVYSSIWNGGDWATKGGSVNINWANAPFNASYRNFQVKPAPIPPPIDYDKLSSVKSSFITYDYCSDRARYPYVPVDCL</sequence>
<dbReference type="PANTHER" id="PTHR31062">
    <property type="entry name" value="XYLOGLUCAN ENDOTRANSGLUCOSYLASE/HYDROLASE PROTEIN 8-RELATED"/>
    <property type="match status" value="1"/>
</dbReference>
<dbReference type="GO" id="GO:0004553">
    <property type="term" value="F:hydrolase activity, hydrolyzing O-glycosyl compounds"/>
    <property type="evidence" value="ECO:0007669"/>
    <property type="project" value="InterPro"/>
</dbReference>
<name>A0A9D4UKE7_ADICA</name>
<dbReference type="OrthoDB" id="4781at2759"/>
<dbReference type="Pfam" id="PF00722">
    <property type="entry name" value="Glyco_hydro_16"/>
    <property type="match status" value="1"/>
</dbReference>
<dbReference type="PRINTS" id="PR00737">
    <property type="entry name" value="GLHYDRLASE16"/>
</dbReference>
<dbReference type="Gene3D" id="2.60.120.200">
    <property type="match status" value="1"/>
</dbReference>
<dbReference type="InterPro" id="IPR008264">
    <property type="entry name" value="Beta_glucanase"/>
</dbReference>
<evidence type="ECO:0000313" key="6">
    <source>
        <dbReference type="Proteomes" id="UP000886520"/>
    </source>
</evidence>
<dbReference type="GO" id="GO:0042546">
    <property type="term" value="P:cell wall biogenesis"/>
    <property type="evidence" value="ECO:0007669"/>
    <property type="project" value="InterPro"/>
</dbReference>
<reference evidence="5" key="1">
    <citation type="submission" date="2021-01" db="EMBL/GenBank/DDBJ databases">
        <title>Adiantum capillus-veneris genome.</title>
        <authorList>
            <person name="Fang Y."/>
            <person name="Liao Q."/>
        </authorList>
    </citation>
    <scope>NUCLEOTIDE SEQUENCE</scope>
    <source>
        <strain evidence="5">H3</strain>
        <tissue evidence="5">Leaf</tissue>
    </source>
</reference>
<evidence type="ECO:0000256" key="3">
    <source>
        <dbReference type="PIRSR" id="PIRSR608264-1"/>
    </source>
</evidence>
<keyword evidence="1" id="KW-0378">Hydrolase</keyword>
<organism evidence="5 6">
    <name type="scientific">Adiantum capillus-veneris</name>
    <name type="common">Maidenhair fern</name>
    <dbReference type="NCBI Taxonomy" id="13818"/>
    <lineage>
        <taxon>Eukaryota</taxon>
        <taxon>Viridiplantae</taxon>
        <taxon>Streptophyta</taxon>
        <taxon>Embryophyta</taxon>
        <taxon>Tracheophyta</taxon>
        <taxon>Polypodiopsida</taxon>
        <taxon>Polypodiidae</taxon>
        <taxon>Polypodiales</taxon>
        <taxon>Pteridineae</taxon>
        <taxon>Pteridaceae</taxon>
        <taxon>Vittarioideae</taxon>
        <taxon>Adiantum</taxon>
    </lineage>
</organism>
<dbReference type="InterPro" id="IPR016455">
    <property type="entry name" value="XTH"/>
</dbReference>
<dbReference type="CDD" id="cd02176">
    <property type="entry name" value="GH16_XET"/>
    <property type="match status" value="1"/>
</dbReference>
<comment type="caution">
    <text evidence="5">The sequence shown here is derived from an EMBL/GenBank/DDBJ whole genome shotgun (WGS) entry which is preliminary data.</text>
</comment>
<keyword evidence="6" id="KW-1185">Reference proteome</keyword>
<dbReference type="Proteomes" id="UP000886520">
    <property type="component" value="Chromosome 15"/>
</dbReference>
<protein>
    <recommendedName>
        <fullName evidence="4">GH16 domain-containing protein</fullName>
    </recommendedName>
</protein>
<dbReference type="AlphaFoldDB" id="A0A9D4UKE7"/>
<feature type="active site" description="Proton donor" evidence="3">
    <location>
        <position position="171"/>
    </location>
</feature>
<dbReference type="GO" id="GO:0010411">
    <property type="term" value="P:xyloglucan metabolic process"/>
    <property type="evidence" value="ECO:0007669"/>
    <property type="project" value="InterPro"/>
</dbReference>
<feature type="active site" description="Nucleophile" evidence="3">
    <location>
        <position position="167"/>
    </location>
</feature>
<keyword evidence="2" id="KW-0326">Glycosidase</keyword>
<dbReference type="PROSITE" id="PS01034">
    <property type="entry name" value="GH16_1"/>
    <property type="match status" value="1"/>
</dbReference>
<evidence type="ECO:0000259" key="4">
    <source>
        <dbReference type="PROSITE" id="PS51762"/>
    </source>
</evidence>
<dbReference type="InterPro" id="IPR000757">
    <property type="entry name" value="Beta-glucanase-like"/>
</dbReference>
<dbReference type="InterPro" id="IPR044791">
    <property type="entry name" value="Beta-glucanase/XTH"/>
</dbReference>
<evidence type="ECO:0000256" key="1">
    <source>
        <dbReference type="ARBA" id="ARBA00022801"/>
    </source>
</evidence>
<evidence type="ECO:0000313" key="5">
    <source>
        <dbReference type="EMBL" id="KAI5069501.1"/>
    </source>
</evidence>
<feature type="domain" description="GH16" evidence="4">
    <location>
        <begin position="80"/>
        <end position="279"/>
    </location>
</feature>
<accession>A0A9D4UKE7</accession>
<evidence type="ECO:0000256" key="2">
    <source>
        <dbReference type="ARBA" id="ARBA00023295"/>
    </source>
</evidence>
<dbReference type="SUPFAM" id="SSF49899">
    <property type="entry name" value="Concanavalin A-like lectins/glucanases"/>
    <property type="match status" value="1"/>
</dbReference>
<gene>
    <name evidence="5" type="ORF">GOP47_0015802</name>
</gene>
<dbReference type="InterPro" id="IPR008263">
    <property type="entry name" value="GH16_AS"/>
</dbReference>
<dbReference type="GO" id="GO:0016762">
    <property type="term" value="F:xyloglucan:xyloglucosyl transferase activity"/>
    <property type="evidence" value="ECO:0007669"/>
    <property type="project" value="InterPro"/>
</dbReference>